<comment type="caution">
    <text evidence="3">The sequence shown here is derived from an EMBL/GenBank/DDBJ whole genome shotgun (WGS) entry which is preliminary data.</text>
</comment>
<keyword evidence="1" id="KW-0175">Coiled coil</keyword>
<keyword evidence="4" id="KW-1185">Reference proteome</keyword>
<accession>A0AAV3RL88</accession>
<feature type="coiled-coil region" evidence="1">
    <location>
        <begin position="163"/>
        <end position="197"/>
    </location>
</feature>
<evidence type="ECO:0000256" key="1">
    <source>
        <dbReference type="SAM" id="Coils"/>
    </source>
</evidence>
<feature type="compositionally biased region" description="Low complexity" evidence="2">
    <location>
        <begin position="64"/>
        <end position="76"/>
    </location>
</feature>
<evidence type="ECO:0000313" key="3">
    <source>
        <dbReference type="EMBL" id="GAA0176565.1"/>
    </source>
</evidence>
<dbReference type="Proteomes" id="UP001454036">
    <property type="component" value="Unassembled WGS sequence"/>
</dbReference>
<dbReference type="AlphaFoldDB" id="A0AAV3RL88"/>
<feature type="region of interest" description="Disordered" evidence="2">
    <location>
        <begin position="35"/>
        <end position="79"/>
    </location>
</feature>
<reference evidence="3 4" key="1">
    <citation type="submission" date="2024-01" db="EMBL/GenBank/DDBJ databases">
        <title>The complete chloroplast genome sequence of Lithospermum erythrorhizon: insights into the phylogenetic relationship among Boraginaceae species and the maternal lineages of purple gromwells.</title>
        <authorList>
            <person name="Okada T."/>
            <person name="Watanabe K."/>
        </authorList>
    </citation>
    <scope>NUCLEOTIDE SEQUENCE [LARGE SCALE GENOMIC DNA]</scope>
</reference>
<name>A0AAV3RL88_LITER</name>
<sequence>MTRYHGKGRGQVYALSEARFVLRSCPTWLNKLVPSEAPHSSSMKHGKGKGLPAGVHPSTLAFQSSGSSKRTRFSSSIVEDREPKHARVLEVSSSVIDQERTELVDTGESLECLTTEVAKSFPPLRLTLSIAQEAREMDATSLVTSPDSTSRALQKLSLLRVTFEDKTSKNQCEVQKIEKLEQEAAELEASARDMCVHVQEQKSVVFQLDL</sequence>
<proteinExistence type="predicted"/>
<evidence type="ECO:0000313" key="4">
    <source>
        <dbReference type="Proteomes" id="UP001454036"/>
    </source>
</evidence>
<protein>
    <submittedName>
        <fullName evidence="3">Uncharacterized protein</fullName>
    </submittedName>
</protein>
<dbReference type="EMBL" id="BAABME010010204">
    <property type="protein sequence ID" value="GAA0176565.1"/>
    <property type="molecule type" value="Genomic_DNA"/>
</dbReference>
<gene>
    <name evidence="3" type="ORF">LIER_29536</name>
</gene>
<evidence type="ECO:0000256" key="2">
    <source>
        <dbReference type="SAM" id="MobiDB-lite"/>
    </source>
</evidence>
<organism evidence="3 4">
    <name type="scientific">Lithospermum erythrorhizon</name>
    <name type="common">Purple gromwell</name>
    <name type="synonym">Lithospermum officinale var. erythrorhizon</name>
    <dbReference type="NCBI Taxonomy" id="34254"/>
    <lineage>
        <taxon>Eukaryota</taxon>
        <taxon>Viridiplantae</taxon>
        <taxon>Streptophyta</taxon>
        <taxon>Embryophyta</taxon>
        <taxon>Tracheophyta</taxon>
        <taxon>Spermatophyta</taxon>
        <taxon>Magnoliopsida</taxon>
        <taxon>eudicotyledons</taxon>
        <taxon>Gunneridae</taxon>
        <taxon>Pentapetalae</taxon>
        <taxon>asterids</taxon>
        <taxon>lamiids</taxon>
        <taxon>Boraginales</taxon>
        <taxon>Boraginaceae</taxon>
        <taxon>Boraginoideae</taxon>
        <taxon>Lithospermeae</taxon>
        <taxon>Lithospermum</taxon>
    </lineage>
</organism>